<organism evidence="2 3">
    <name type="scientific">Ascobolus immersus RN42</name>
    <dbReference type="NCBI Taxonomy" id="1160509"/>
    <lineage>
        <taxon>Eukaryota</taxon>
        <taxon>Fungi</taxon>
        <taxon>Dikarya</taxon>
        <taxon>Ascomycota</taxon>
        <taxon>Pezizomycotina</taxon>
        <taxon>Pezizomycetes</taxon>
        <taxon>Pezizales</taxon>
        <taxon>Ascobolaceae</taxon>
        <taxon>Ascobolus</taxon>
    </lineage>
</organism>
<proteinExistence type="predicted"/>
<gene>
    <name evidence="2" type="ORF">BJ508DRAFT_181883</name>
</gene>
<keyword evidence="3" id="KW-1185">Reference proteome</keyword>
<evidence type="ECO:0000256" key="1">
    <source>
        <dbReference type="SAM" id="MobiDB-lite"/>
    </source>
</evidence>
<name>A0A3N4HS43_ASCIM</name>
<dbReference type="Proteomes" id="UP000275078">
    <property type="component" value="Unassembled WGS sequence"/>
</dbReference>
<accession>A0A3N4HS43</accession>
<reference evidence="2 3" key="1">
    <citation type="journal article" date="2018" name="Nat. Ecol. Evol.">
        <title>Pezizomycetes genomes reveal the molecular basis of ectomycorrhizal truffle lifestyle.</title>
        <authorList>
            <person name="Murat C."/>
            <person name="Payen T."/>
            <person name="Noel B."/>
            <person name="Kuo A."/>
            <person name="Morin E."/>
            <person name="Chen J."/>
            <person name="Kohler A."/>
            <person name="Krizsan K."/>
            <person name="Balestrini R."/>
            <person name="Da Silva C."/>
            <person name="Montanini B."/>
            <person name="Hainaut M."/>
            <person name="Levati E."/>
            <person name="Barry K.W."/>
            <person name="Belfiori B."/>
            <person name="Cichocki N."/>
            <person name="Clum A."/>
            <person name="Dockter R.B."/>
            <person name="Fauchery L."/>
            <person name="Guy J."/>
            <person name="Iotti M."/>
            <person name="Le Tacon F."/>
            <person name="Lindquist E.A."/>
            <person name="Lipzen A."/>
            <person name="Malagnac F."/>
            <person name="Mello A."/>
            <person name="Molinier V."/>
            <person name="Miyauchi S."/>
            <person name="Poulain J."/>
            <person name="Riccioni C."/>
            <person name="Rubini A."/>
            <person name="Sitrit Y."/>
            <person name="Splivallo R."/>
            <person name="Traeger S."/>
            <person name="Wang M."/>
            <person name="Zifcakova L."/>
            <person name="Wipf D."/>
            <person name="Zambonelli A."/>
            <person name="Paolocci F."/>
            <person name="Nowrousian M."/>
            <person name="Ottonello S."/>
            <person name="Baldrian P."/>
            <person name="Spatafora J.W."/>
            <person name="Henrissat B."/>
            <person name="Nagy L.G."/>
            <person name="Aury J.M."/>
            <person name="Wincker P."/>
            <person name="Grigoriev I.V."/>
            <person name="Bonfante P."/>
            <person name="Martin F.M."/>
        </authorList>
    </citation>
    <scope>NUCLEOTIDE SEQUENCE [LARGE SCALE GENOMIC DNA]</scope>
    <source>
        <strain evidence="2 3">RN42</strain>
    </source>
</reference>
<dbReference type="EMBL" id="ML119740">
    <property type="protein sequence ID" value="RPA76663.1"/>
    <property type="molecule type" value="Genomic_DNA"/>
</dbReference>
<feature type="compositionally biased region" description="Polar residues" evidence="1">
    <location>
        <begin position="153"/>
        <end position="165"/>
    </location>
</feature>
<evidence type="ECO:0000313" key="3">
    <source>
        <dbReference type="Proteomes" id="UP000275078"/>
    </source>
</evidence>
<feature type="region of interest" description="Disordered" evidence="1">
    <location>
        <begin position="152"/>
        <end position="171"/>
    </location>
</feature>
<sequence length="171" mass="19750">MLLHVHNRLQNMTSVLISDLRTLPAYESSKRLPSRISVRNLQLDRPQISAYIIPKVPHPSFYVLLTQTIFWRRLGIVRPFILTMHIHRHGIRSSTSGLHFPVYHCYRVLKGSNVPYKYVLCIVPYHHRPSSKFSPVPGQVHIWMHTPKHFSTYPGSSQETRSTHLASPAIA</sequence>
<evidence type="ECO:0000313" key="2">
    <source>
        <dbReference type="EMBL" id="RPA76663.1"/>
    </source>
</evidence>
<dbReference type="AlphaFoldDB" id="A0A3N4HS43"/>
<protein>
    <submittedName>
        <fullName evidence="2">Uncharacterized protein</fullName>
    </submittedName>
</protein>